<comment type="subcellular location">
    <subcellularLocation>
        <location evidence="1">Cytoplasm</location>
        <location evidence="1">Cytoskeleton</location>
        <location evidence="1">Microtubule organizing center</location>
        <location evidence="1">Centrosome</location>
    </subcellularLocation>
</comment>
<evidence type="ECO:0000313" key="6">
    <source>
        <dbReference type="EMBL" id="NXG33925.1"/>
    </source>
</evidence>
<evidence type="ECO:0000256" key="1">
    <source>
        <dbReference type="ARBA" id="ARBA00004300"/>
    </source>
</evidence>
<name>A0A7K9B2U0_DRONO</name>
<evidence type="ECO:0000256" key="4">
    <source>
        <dbReference type="ARBA" id="ARBA00023212"/>
    </source>
</evidence>
<keyword evidence="2" id="KW-0963">Cytoplasm</keyword>
<proteinExistence type="predicted"/>
<dbReference type="PANTHER" id="PTHR18905:SF13">
    <property type="entry name" value="NON-CENTROSOMAL MICROTUBULE ARRAY"/>
    <property type="match status" value="1"/>
</dbReference>
<dbReference type="AlphaFoldDB" id="A0A7K9B2U0"/>
<evidence type="ECO:0000256" key="3">
    <source>
        <dbReference type="ARBA" id="ARBA00022553"/>
    </source>
</evidence>
<accession>A0A7K9B2U0</accession>
<evidence type="ECO:0000313" key="7">
    <source>
        <dbReference type="Proteomes" id="UP000543287"/>
    </source>
</evidence>
<dbReference type="Proteomes" id="UP000543287">
    <property type="component" value="Unassembled WGS sequence"/>
</dbReference>
<keyword evidence="4" id="KW-0206">Cytoskeleton</keyword>
<dbReference type="GO" id="GO:0005813">
    <property type="term" value="C:centrosome"/>
    <property type="evidence" value="ECO:0007669"/>
    <property type="project" value="UniProtKB-SubCell"/>
</dbReference>
<evidence type="ECO:0000256" key="5">
    <source>
        <dbReference type="SAM" id="Coils"/>
    </source>
</evidence>
<gene>
    <name evidence="6" type="primary">Ninl</name>
    <name evidence="6" type="ORF">DRONOV_R03464</name>
</gene>
<dbReference type="EMBL" id="VWZH01000116">
    <property type="protein sequence ID" value="NXG33925.1"/>
    <property type="molecule type" value="Genomic_DNA"/>
</dbReference>
<organism evidence="6 7">
    <name type="scientific">Dromaius novaehollandiae</name>
    <name type="common">Emu</name>
    <dbReference type="NCBI Taxonomy" id="8790"/>
    <lineage>
        <taxon>Eukaryota</taxon>
        <taxon>Metazoa</taxon>
        <taxon>Chordata</taxon>
        <taxon>Craniata</taxon>
        <taxon>Vertebrata</taxon>
        <taxon>Euteleostomi</taxon>
        <taxon>Archelosauria</taxon>
        <taxon>Archosauria</taxon>
        <taxon>Dinosauria</taxon>
        <taxon>Saurischia</taxon>
        <taxon>Theropoda</taxon>
        <taxon>Coelurosauria</taxon>
        <taxon>Aves</taxon>
        <taxon>Palaeognathae</taxon>
        <taxon>Casuariiformes</taxon>
        <taxon>Dromaiidae</taxon>
        <taxon>Dromaius</taxon>
    </lineage>
</organism>
<dbReference type="PANTHER" id="PTHR18905">
    <property type="entry name" value="NINEIN"/>
    <property type="match status" value="1"/>
</dbReference>
<feature type="non-terminal residue" evidence="6">
    <location>
        <position position="175"/>
    </location>
</feature>
<evidence type="ECO:0000256" key="2">
    <source>
        <dbReference type="ARBA" id="ARBA00022490"/>
    </source>
</evidence>
<comment type="caution">
    <text evidence="6">The sequence shown here is derived from an EMBL/GenBank/DDBJ whole genome shotgun (WGS) entry which is preliminary data.</text>
</comment>
<dbReference type="GO" id="GO:0034454">
    <property type="term" value="P:microtubule anchoring at centrosome"/>
    <property type="evidence" value="ECO:0007669"/>
    <property type="project" value="TreeGrafter"/>
</dbReference>
<sequence length="175" mass="19843">QLLEAKASLSLARTQHMLQLQQAKAQMRNMVPKSQFEQLQTSLREEQRKARQLQEDLHRQAEQACGQLVRTQEEHERLLQAAAGRAEGLERDLRSAEAALAEKAARLKDVEAQLSGNTRSKLLVEDLHEGNRELAKALRVAELKQKCTEEKNQALEEQVLALKHLIREITPVSLS</sequence>
<protein>
    <submittedName>
        <fullName evidence="6">NINL protein</fullName>
    </submittedName>
</protein>
<feature type="coiled-coil region" evidence="5">
    <location>
        <begin position="36"/>
        <end position="113"/>
    </location>
</feature>
<feature type="non-terminal residue" evidence="6">
    <location>
        <position position="1"/>
    </location>
</feature>
<reference evidence="6 7" key="1">
    <citation type="submission" date="2019-09" db="EMBL/GenBank/DDBJ databases">
        <title>Bird 10,000 Genomes (B10K) Project - Family phase.</title>
        <authorList>
            <person name="Zhang G."/>
        </authorList>
    </citation>
    <scope>NUCLEOTIDE SEQUENCE [LARGE SCALE GENOMIC DNA]</scope>
    <source>
        <strain evidence="6">B10K-LSUMZ-23963</strain>
        <tissue evidence="6">Muscle</tissue>
    </source>
</reference>
<keyword evidence="3" id="KW-0597">Phosphoprotein</keyword>
<keyword evidence="5" id="KW-0175">Coiled coil</keyword>